<dbReference type="Proteomes" id="UP000340077">
    <property type="component" value="Unassembled WGS sequence"/>
</dbReference>
<evidence type="ECO:0000313" key="4">
    <source>
        <dbReference type="Proteomes" id="UP000340077"/>
    </source>
</evidence>
<feature type="compositionally biased region" description="Basic and acidic residues" evidence="1">
    <location>
        <begin position="44"/>
        <end position="59"/>
    </location>
</feature>
<name>A0A5M3Q482_9GAMM</name>
<evidence type="ECO:0000313" key="5">
    <source>
        <dbReference type="Proteomes" id="UP000387223"/>
    </source>
</evidence>
<evidence type="ECO:0000313" key="2">
    <source>
        <dbReference type="EMBL" id="GBO82990.1"/>
    </source>
</evidence>
<organism evidence="3 5">
    <name type="scientific">Marinobacter salsuginis</name>
    <dbReference type="NCBI Taxonomy" id="418719"/>
    <lineage>
        <taxon>Bacteria</taxon>
        <taxon>Pseudomonadati</taxon>
        <taxon>Pseudomonadota</taxon>
        <taxon>Gammaproteobacteria</taxon>
        <taxon>Pseudomonadales</taxon>
        <taxon>Marinobacteraceae</taxon>
        <taxon>Marinobacter</taxon>
    </lineage>
</organism>
<dbReference type="Proteomes" id="UP000387223">
    <property type="component" value="Unassembled WGS sequence"/>
</dbReference>
<protein>
    <submittedName>
        <fullName evidence="3">Uncharacterized protein</fullName>
    </submittedName>
</protein>
<keyword evidence="4" id="KW-1185">Reference proteome</keyword>
<sequence length="59" mass="6633">MLPEDQDRSSQDCILYPGERKTAQKTAGDIAKNHCHPGPGRPAYEYDVRPRHLSEPENG</sequence>
<accession>A0A5M3Q482</accession>
<dbReference type="EMBL" id="BGZI01000032">
    <property type="protein sequence ID" value="GBO90023.1"/>
    <property type="molecule type" value="Genomic_DNA"/>
</dbReference>
<dbReference type="EMBL" id="BGZH01000001">
    <property type="protein sequence ID" value="GBO82990.1"/>
    <property type="molecule type" value="Genomic_DNA"/>
</dbReference>
<dbReference type="AlphaFoldDB" id="A0A5M3Q482"/>
<evidence type="ECO:0000256" key="1">
    <source>
        <dbReference type="SAM" id="MobiDB-lite"/>
    </source>
</evidence>
<proteinExistence type="predicted"/>
<reference evidence="4 5" key="1">
    <citation type="journal article" date="2019" name="J. Gen. Appl. Microbiol.">
        <title>Aerobic degradation of cis-dichloroethene by the marine bacterium Marinobacter salsuginis strain 5N-3.</title>
        <authorList>
            <person name="Inoue Y."/>
            <person name="Fukunaga Y."/>
            <person name="Katsumata H."/>
            <person name="Ohji S."/>
            <person name="Hosoyama A."/>
            <person name="Mori K."/>
            <person name="Ando K."/>
        </authorList>
    </citation>
    <scope>NUCLEOTIDE SEQUENCE [LARGE SCALE GENOMIC DNA]</scope>
    <source>
        <strain evidence="2 4">5N-3</strain>
        <strain evidence="3 5">NBRC 109114</strain>
    </source>
</reference>
<feature type="region of interest" description="Disordered" evidence="1">
    <location>
        <begin position="24"/>
        <end position="59"/>
    </location>
</feature>
<evidence type="ECO:0000313" key="3">
    <source>
        <dbReference type="EMBL" id="GBO90023.1"/>
    </source>
</evidence>
<comment type="caution">
    <text evidence="3">The sequence shown here is derived from an EMBL/GenBank/DDBJ whole genome shotgun (WGS) entry which is preliminary data.</text>
</comment>
<gene>
    <name evidence="2" type="ORF">MS5N3_04410</name>
    <name evidence="3" type="ORF">MSSD14B_36910</name>
</gene>